<organism evidence="1 2">
    <name type="scientific">Rattus norvegicus</name>
    <name type="common">Rat</name>
    <dbReference type="NCBI Taxonomy" id="10116"/>
    <lineage>
        <taxon>Eukaryota</taxon>
        <taxon>Metazoa</taxon>
        <taxon>Chordata</taxon>
        <taxon>Craniata</taxon>
        <taxon>Vertebrata</taxon>
        <taxon>Euteleostomi</taxon>
        <taxon>Mammalia</taxon>
        <taxon>Eutheria</taxon>
        <taxon>Euarchontoglires</taxon>
        <taxon>Glires</taxon>
        <taxon>Rodentia</taxon>
        <taxon>Myomorpha</taxon>
        <taxon>Muroidea</taxon>
        <taxon>Muridae</taxon>
        <taxon>Murinae</taxon>
        <taxon>Rattus</taxon>
    </lineage>
</organism>
<name>A6I874_RAT</name>
<proteinExistence type="predicted"/>
<protein>
    <submittedName>
        <fullName evidence="1">RCG39760</fullName>
    </submittedName>
</protein>
<dbReference type="EMBL" id="CH473956">
    <property type="protein sequence ID" value="EDM17806.1"/>
    <property type="molecule type" value="Genomic_DNA"/>
</dbReference>
<dbReference type="AlphaFoldDB" id="A6I874"/>
<dbReference type="Proteomes" id="UP000234681">
    <property type="component" value="Chromosome 1"/>
</dbReference>
<sequence length="120" mass="13602">MSCPTLRDRKREFLLSLLPPTILKLCLSSPPLLFPLCLFKMSVTGSSVPVFHGSGPSLSLRRLSFPEHTNHSGIVPFPVLVYLILQDIEHLIINYLLHKYIVQNVGSACRANFRHYWSLS</sequence>
<gene>
    <name evidence="1" type="ORF">rCG_39760</name>
</gene>
<evidence type="ECO:0000313" key="2">
    <source>
        <dbReference type="Proteomes" id="UP000234681"/>
    </source>
</evidence>
<reference evidence="1 2" key="1">
    <citation type="submission" date="2005-09" db="EMBL/GenBank/DDBJ databases">
        <authorList>
            <person name="Mural R.J."/>
            <person name="Li P.W."/>
            <person name="Adams M.D."/>
            <person name="Amanatides P.G."/>
            <person name="Baden-Tillson H."/>
            <person name="Barnstead M."/>
            <person name="Chin S.H."/>
            <person name="Dew I."/>
            <person name="Evans C.A."/>
            <person name="Ferriera S."/>
            <person name="Flanigan M."/>
            <person name="Fosler C."/>
            <person name="Glodek A."/>
            <person name="Gu Z."/>
            <person name="Holt R.A."/>
            <person name="Jennings D."/>
            <person name="Kraft C.L."/>
            <person name="Lu F."/>
            <person name="Nguyen T."/>
            <person name="Nusskern D.R."/>
            <person name="Pfannkoch C.M."/>
            <person name="Sitter C."/>
            <person name="Sutton G.G."/>
            <person name="Venter J.C."/>
            <person name="Wang Z."/>
            <person name="Woodage T."/>
            <person name="Zheng X.H."/>
            <person name="Zhong F."/>
        </authorList>
    </citation>
    <scope>NUCLEOTIDE SEQUENCE [LARGE SCALE GENOMIC DNA]</scope>
    <source>
        <strain>BN</strain>
        <strain evidence="2">Sprague-Dawley</strain>
    </source>
</reference>
<accession>A6I874</accession>
<evidence type="ECO:0000313" key="1">
    <source>
        <dbReference type="EMBL" id="EDM17806.1"/>
    </source>
</evidence>